<evidence type="ECO:0000256" key="2">
    <source>
        <dbReference type="ARBA" id="ARBA00006706"/>
    </source>
</evidence>
<reference evidence="8 9" key="1">
    <citation type="submission" date="2021-04" db="EMBL/GenBank/DDBJ databases">
        <title>Draft genome sequence of Paenibacillus cisolokensis, LC2-13A.</title>
        <authorList>
            <person name="Uke A."/>
            <person name="Chhe C."/>
            <person name="Baramee S."/>
            <person name="Kosugi A."/>
        </authorList>
    </citation>
    <scope>NUCLEOTIDE SEQUENCE [LARGE SCALE GENOMIC DNA]</scope>
    <source>
        <strain evidence="8 9">LC2-13A</strain>
    </source>
</reference>
<dbReference type="InterPro" id="IPR053378">
    <property type="entry name" value="Prenyl_diphosphate_synthase"/>
</dbReference>
<keyword evidence="3 7" id="KW-0808">Transferase</keyword>
<keyword evidence="5" id="KW-0460">Magnesium</keyword>
<keyword evidence="9" id="KW-1185">Reference proteome</keyword>
<dbReference type="Proteomes" id="UP000680304">
    <property type="component" value="Unassembled WGS sequence"/>
</dbReference>
<evidence type="ECO:0000256" key="1">
    <source>
        <dbReference type="ARBA" id="ARBA00001946"/>
    </source>
</evidence>
<evidence type="ECO:0000313" key="8">
    <source>
        <dbReference type="EMBL" id="GIQ65900.1"/>
    </source>
</evidence>
<comment type="similarity">
    <text evidence="2 7">Belongs to the FPP/GGPP synthase family.</text>
</comment>
<evidence type="ECO:0000256" key="7">
    <source>
        <dbReference type="RuleBase" id="RU004466"/>
    </source>
</evidence>
<dbReference type="InterPro" id="IPR008949">
    <property type="entry name" value="Isoprenoid_synthase_dom_sf"/>
</dbReference>
<dbReference type="PANTHER" id="PTHR43281">
    <property type="entry name" value="FARNESYL DIPHOSPHATE SYNTHASE"/>
    <property type="match status" value="1"/>
</dbReference>
<dbReference type="SUPFAM" id="SSF48576">
    <property type="entry name" value="Terpenoid synthases"/>
    <property type="match status" value="1"/>
</dbReference>
<gene>
    <name evidence="8" type="primary">ispA</name>
    <name evidence="8" type="ORF">PACILC2_44680</name>
</gene>
<dbReference type="PROSITE" id="PS00723">
    <property type="entry name" value="POLYPRENYL_SYNTHASE_1"/>
    <property type="match status" value="1"/>
</dbReference>
<keyword evidence="4" id="KW-0479">Metal-binding</keyword>
<dbReference type="Pfam" id="PF00348">
    <property type="entry name" value="polyprenyl_synt"/>
    <property type="match status" value="1"/>
</dbReference>
<sequence>MKEQHKPLQQYLAEQAGRIEDALKTAIPANWDVPDKLKDAMMYSIEAGGKRLRPVLVLAAAEAVKGDAQASACALPVACAVEMVHTYSLVHDDLPAMDNDDYRRGKLTNHKVFGEAMAILAGDGLLTHAFYVAAQATRQHGVPAETTLAVIEDLARLAGLPGMVGGQAADVLGEQGVTSAEELRSIHLRKTSALISFSLVAGGRIGGADDRQLDALSLFGRNIGLAFQIQDDILDLIGDEQKLGKKVQSDLRQNKVTYPYLLGMDESRKEMARLTAEAKEALARAGLADPGRLLEIADYLMGRDR</sequence>
<dbReference type="InterPro" id="IPR033749">
    <property type="entry name" value="Polyprenyl_synt_CS"/>
</dbReference>
<evidence type="ECO:0000256" key="3">
    <source>
        <dbReference type="ARBA" id="ARBA00022679"/>
    </source>
</evidence>
<dbReference type="NCBIfam" id="NF045485">
    <property type="entry name" value="FPPsyn"/>
    <property type="match status" value="1"/>
</dbReference>
<dbReference type="SFLD" id="SFLDG01017">
    <property type="entry name" value="Polyprenyl_Transferase_Like"/>
    <property type="match status" value="1"/>
</dbReference>
<evidence type="ECO:0000256" key="4">
    <source>
        <dbReference type="ARBA" id="ARBA00022723"/>
    </source>
</evidence>
<dbReference type="PANTHER" id="PTHR43281:SF1">
    <property type="entry name" value="FARNESYL DIPHOSPHATE SYNTHASE"/>
    <property type="match status" value="1"/>
</dbReference>
<dbReference type="Gene3D" id="1.10.600.10">
    <property type="entry name" value="Farnesyl Diphosphate Synthase"/>
    <property type="match status" value="1"/>
</dbReference>
<protein>
    <submittedName>
        <fullName evidence="8">Farnesyl-diphosphate synthase</fullName>
    </submittedName>
</protein>
<dbReference type="SFLD" id="SFLDS00005">
    <property type="entry name" value="Isoprenoid_Synthase_Type_I"/>
    <property type="match status" value="1"/>
</dbReference>
<comment type="caution">
    <text evidence="8">The sequence shown here is derived from an EMBL/GenBank/DDBJ whole genome shotgun (WGS) entry which is preliminary data.</text>
</comment>
<dbReference type="InterPro" id="IPR000092">
    <property type="entry name" value="Polyprenyl_synt"/>
</dbReference>
<name>A0ABQ4NCI4_9BACL</name>
<evidence type="ECO:0000256" key="5">
    <source>
        <dbReference type="ARBA" id="ARBA00022842"/>
    </source>
</evidence>
<dbReference type="PROSITE" id="PS00444">
    <property type="entry name" value="POLYPRENYL_SYNTHASE_2"/>
    <property type="match status" value="1"/>
</dbReference>
<comment type="cofactor">
    <cofactor evidence="1">
        <name>Mg(2+)</name>
        <dbReference type="ChEBI" id="CHEBI:18420"/>
    </cofactor>
</comment>
<evidence type="ECO:0000313" key="9">
    <source>
        <dbReference type="Proteomes" id="UP000680304"/>
    </source>
</evidence>
<keyword evidence="6" id="KW-0414">Isoprene biosynthesis</keyword>
<evidence type="ECO:0000256" key="6">
    <source>
        <dbReference type="ARBA" id="ARBA00023229"/>
    </source>
</evidence>
<organism evidence="8 9">
    <name type="scientific">Paenibacillus cisolokensis</name>
    <dbReference type="NCBI Taxonomy" id="1658519"/>
    <lineage>
        <taxon>Bacteria</taxon>
        <taxon>Bacillati</taxon>
        <taxon>Bacillota</taxon>
        <taxon>Bacilli</taxon>
        <taxon>Bacillales</taxon>
        <taxon>Paenibacillaceae</taxon>
        <taxon>Paenibacillus</taxon>
    </lineage>
</organism>
<dbReference type="EMBL" id="BOVJ01000158">
    <property type="protein sequence ID" value="GIQ65900.1"/>
    <property type="molecule type" value="Genomic_DNA"/>
</dbReference>
<dbReference type="CDD" id="cd00685">
    <property type="entry name" value="Trans_IPPS_HT"/>
    <property type="match status" value="1"/>
</dbReference>
<proteinExistence type="inferred from homology"/>
<accession>A0ABQ4NCI4</accession>